<evidence type="ECO:0000256" key="3">
    <source>
        <dbReference type="ARBA" id="ARBA00007658"/>
    </source>
</evidence>
<feature type="active site" description="Proton donor" evidence="6">
    <location>
        <position position="451"/>
    </location>
</feature>
<comment type="cofactor">
    <cofactor evidence="1 7">
        <name>Ca(2+)</name>
        <dbReference type="ChEBI" id="CHEBI:29108"/>
    </cofactor>
</comment>
<feature type="disulfide bond" evidence="8">
    <location>
        <begin position="408"/>
        <end position="437"/>
    </location>
</feature>
<dbReference type="FunFam" id="1.50.10.10:FF:000037">
    <property type="entry name" value="alpha-1,2-Mannosidase"/>
    <property type="match status" value="1"/>
</dbReference>
<feature type="active site" description="Proton donor" evidence="6">
    <location>
        <position position="188"/>
    </location>
</feature>
<organism evidence="11 12">
    <name type="scientific">Lachnellula suecica</name>
    <dbReference type="NCBI Taxonomy" id="602035"/>
    <lineage>
        <taxon>Eukaryota</taxon>
        <taxon>Fungi</taxon>
        <taxon>Dikarya</taxon>
        <taxon>Ascomycota</taxon>
        <taxon>Pezizomycotina</taxon>
        <taxon>Leotiomycetes</taxon>
        <taxon>Helotiales</taxon>
        <taxon>Lachnaceae</taxon>
        <taxon>Lachnellula</taxon>
    </lineage>
</organism>
<keyword evidence="5 8" id="KW-1015">Disulfide bond</keyword>
<comment type="caution">
    <text evidence="11">The sequence shown here is derived from an EMBL/GenBank/DDBJ whole genome shotgun (WGS) entry which is preliminary data.</text>
</comment>
<evidence type="ECO:0000256" key="8">
    <source>
        <dbReference type="PIRSR" id="PIRSR601382-3"/>
    </source>
</evidence>
<gene>
    <name evidence="11" type="primary">mns1B_1</name>
    <name evidence="11" type="ORF">LSUE1_G007251</name>
</gene>
<dbReference type="OrthoDB" id="8118055at2759"/>
<evidence type="ECO:0000256" key="1">
    <source>
        <dbReference type="ARBA" id="ARBA00001913"/>
    </source>
</evidence>
<dbReference type="PANTHER" id="PTHR11742">
    <property type="entry name" value="MANNOSYL-OLIGOSACCHARIDE ALPHA-1,2-MANNOSIDASE-RELATED"/>
    <property type="match status" value="1"/>
</dbReference>
<dbReference type="SUPFAM" id="SSF48225">
    <property type="entry name" value="Seven-hairpin glycosidases"/>
    <property type="match status" value="1"/>
</dbReference>
<comment type="similarity">
    <text evidence="3 9">Belongs to the glycosyl hydrolase 47 family.</text>
</comment>
<dbReference type="EC" id="3.2.1.-" evidence="9"/>
<feature type="transmembrane region" description="Helical" evidence="10">
    <location>
        <begin position="29"/>
        <end position="47"/>
    </location>
</feature>
<evidence type="ECO:0000256" key="10">
    <source>
        <dbReference type="SAM" id="Phobius"/>
    </source>
</evidence>
<sequence>MIYKDKETIGVYGSFMKTSILRQTPTRRLLRGLGLTIFVFALIYHFHGSFFDSQIEFNYEPIPVRPERFPVSSYYQLPKGVKKLPKIQHGPIVETAQAKAVRLHRLEEVRDAFLHSWKGYKKEAWTKDELRPLNGGYKSPFCGWAATLVDSLDTLLIMELYEEFELALAELENIDFTHTEDCTINLFETTIRHLGGMLAAWDLTRGKYPILMDKAVELAEVLFTAFDTPNRMPAPHYLWSATDPDAFNHLPSQSVVVAVLGSLSLEFTRLAQITGNNKYYDGIQRVMDELDKWQGNTTLPGMWPSIVDSSHFNESLALGSPFADSDELFTLGALADSTYEYLPKQYMMLGGASKQYRTMYEKFVEVAKEHLFFRPMTVKEEDILIAGSVNRVAGSKPRLNPELQHLTCFTGGMLAMAGKIFNRPKDFEDGAKLADGCVWAYRNTLSGIMPETFKAVPCEDRNACPWDSKKWFKAIDANANDEVIRDWIKHYKLSPGFAQISDGRYLLRPEAIESVFILYRITGNSYWTDAGWDMFKAIQAHCTTPLAHAAIDNVLDAAPVQVDEMESFWLAETLKYFYLLYSESSVVSLDEYVLNTEAHPLRRPT</sequence>
<dbReference type="GO" id="GO:0016020">
    <property type="term" value="C:membrane"/>
    <property type="evidence" value="ECO:0007669"/>
    <property type="project" value="InterPro"/>
</dbReference>
<dbReference type="GO" id="GO:0005975">
    <property type="term" value="P:carbohydrate metabolic process"/>
    <property type="evidence" value="ECO:0007669"/>
    <property type="project" value="InterPro"/>
</dbReference>
<evidence type="ECO:0000313" key="11">
    <source>
        <dbReference type="EMBL" id="TVY62810.1"/>
    </source>
</evidence>
<evidence type="ECO:0000313" key="12">
    <source>
        <dbReference type="Proteomes" id="UP000469558"/>
    </source>
</evidence>
<feature type="binding site" evidence="7">
    <location>
        <position position="596"/>
    </location>
    <ligand>
        <name>Ca(2+)</name>
        <dbReference type="ChEBI" id="CHEBI:29108"/>
    </ligand>
</feature>
<keyword evidence="10" id="KW-0812">Transmembrane</keyword>
<dbReference type="EMBL" id="QGMK01001908">
    <property type="protein sequence ID" value="TVY62810.1"/>
    <property type="molecule type" value="Genomic_DNA"/>
</dbReference>
<keyword evidence="9" id="KW-0326">Glycosidase</keyword>
<dbReference type="InterPro" id="IPR012341">
    <property type="entry name" value="6hp_glycosidase-like_sf"/>
</dbReference>
<dbReference type="InterPro" id="IPR001382">
    <property type="entry name" value="Glyco_hydro_47"/>
</dbReference>
<protein>
    <recommendedName>
        <fullName evidence="9">alpha-1,2-Mannosidase</fullName>
        <ecNumber evidence="9">3.2.1.-</ecNumber>
    </recommendedName>
</protein>
<dbReference type="InterPro" id="IPR036026">
    <property type="entry name" value="Seven-hairpin_glycosidases"/>
</dbReference>
<keyword evidence="10" id="KW-1133">Transmembrane helix</keyword>
<dbReference type="GO" id="GO:0005783">
    <property type="term" value="C:endoplasmic reticulum"/>
    <property type="evidence" value="ECO:0007669"/>
    <property type="project" value="TreeGrafter"/>
</dbReference>
<feature type="active site" evidence="6">
    <location>
        <position position="510"/>
    </location>
</feature>
<evidence type="ECO:0000256" key="6">
    <source>
        <dbReference type="PIRSR" id="PIRSR601382-1"/>
    </source>
</evidence>
<evidence type="ECO:0000256" key="4">
    <source>
        <dbReference type="ARBA" id="ARBA00022801"/>
    </source>
</evidence>
<accession>A0A8T9BUE8</accession>
<evidence type="ECO:0000256" key="7">
    <source>
        <dbReference type="PIRSR" id="PIRSR601382-2"/>
    </source>
</evidence>
<dbReference type="Proteomes" id="UP000469558">
    <property type="component" value="Unassembled WGS sequence"/>
</dbReference>
<keyword evidence="7" id="KW-0106">Calcium</keyword>
<evidence type="ECO:0000256" key="9">
    <source>
        <dbReference type="RuleBase" id="RU361193"/>
    </source>
</evidence>
<feature type="active site" evidence="6">
    <location>
        <position position="336"/>
    </location>
</feature>
<comment type="pathway">
    <text evidence="2">Protein modification; protein glycosylation.</text>
</comment>
<keyword evidence="4 9" id="KW-0378">Hydrolase</keyword>
<dbReference type="GO" id="GO:0004571">
    <property type="term" value="F:mannosyl-oligosaccharide 1,2-alpha-mannosidase activity"/>
    <property type="evidence" value="ECO:0007669"/>
    <property type="project" value="InterPro"/>
</dbReference>
<keyword evidence="7" id="KW-0479">Metal-binding</keyword>
<keyword evidence="10" id="KW-0472">Membrane</keyword>
<dbReference type="PANTHER" id="PTHR11742:SF103">
    <property type="entry name" value="ENDOPLASMIC RETICULUM MANNOSIDASE MNL2-RELATED"/>
    <property type="match status" value="1"/>
</dbReference>
<dbReference type="GO" id="GO:0036503">
    <property type="term" value="P:ERAD pathway"/>
    <property type="evidence" value="ECO:0007669"/>
    <property type="project" value="UniProtKB-ARBA"/>
</dbReference>
<reference evidence="11 12" key="1">
    <citation type="submission" date="2018-05" db="EMBL/GenBank/DDBJ databases">
        <title>Genome sequencing and assembly of the regulated plant pathogen Lachnellula willkommii and related sister species for the development of diagnostic species identification markers.</title>
        <authorList>
            <person name="Giroux E."/>
            <person name="Bilodeau G."/>
        </authorList>
    </citation>
    <scope>NUCLEOTIDE SEQUENCE [LARGE SCALE GENOMIC DNA]</scope>
    <source>
        <strain evidence="11 12">CBS 268.59</strain>
    </source>
</reference>
<evidence type="ECO:0000256" key="2">
    <source>
        <dbReference type="ARBA" id="ARBA00004922"/>
    </source>
</evidence>
<dbReference type="AlphaFoldDB" id="A0A8T9BUE8"/>
<keyword evidence="12" id="KW-1185">Reference proteome</keyword>
<dbReference type="GO" id="GO:0005509">
    <property type="term" value="F:calcium ion binding"/>
    <property type="evidence" value="ECO:0007669"/>
    <property type="project" value="InterPro"/>
</dbReference>
<dbReference type="Gene3D" id="1.50.10.10">
    <property type="match status" value="1"/>
</dbReference>
<proteinExistence type="inferred from homology"/>
<name>A0A8T9BUE8_9HELO</name>
<dbReference type="InterPro" id="IPR050749">
    <property type="entry name" value="Glycosyl_Hydrolase_47"/>
</dbReference>
<dbReference type="Pfam" id="PF01532">
    <property type="entry name" value="Glyco_hydro_47"/>
    <property type="match status" value="1"/>
</dbReference>
<evidence type="ECO:0000256" key="5">
    <source>
        <dbReference type="ARBA" id="ARBA00023157"/>
    </source>
</evidence>
<dbReference type="PRINTS" id="PR00747">
    <property type="entry name" value="GLYHDRLASE47"/>
</dbReference>